<gene>
    <name evidence="8" type="ORF">AW736_10565</name>
</gene>
<comment type="pathway">
    <text evidence="1">Carbohydrate degradation; glycolysis; D-glyceraldehyde 3-phosphate and glycerone phosphate from D-glucose: step 2/4.</text>
</comment>
<comment type="caution">
    <text evidence="8">The sequence shown here is derived from an EMBL/GenBank/DDBJ whole genome shotgun (WGS) entry which is preliminary data.</text>
</comment>
<evidence type="ECO:0000256" key="5">
    <source>
        <dbReference type="ARBA" id="ARBA00023152"/>
    </source>
</evidence>
<dbReference type="GO" id="GO:0004347">
    <property type="term" value="F:glucose-6-phosphate isomerase activity"/>
    <property type="evidence" value="ECO:0007669"/>
    <property type="project" value="UniProtKB-EC"/>
</dbReference>
<dbReference type="EMBL" id="LRRQ01000076">
    <property type="protein sequence ID" value="OAM89767.1"/>
    <property type="molecule type" value="Genomic_DNA"/>
</dbReference>
<evidence type="ECO:0000256" key="3">
    <source>
        <dbReference type="ARBA" id="ARBA00011952"/>
    </source>
</evidence>
<dbReference type="GO" id="GO:0006096">
    <property type="term" value="P:glycolytic process"/>
    <property type="evidence" value="ECO:0007669"/>
    <property type="project" value="UniProtKB-UniPathway"/>
</dbReference>
<dbReference type="AlphaFoldDB" id="A0A178IKE2"/>
<organism evidence="8 9">
    <name type="scientific">Termitidicoccus mucosus</name>
    <dbReference type="NCBI Taxonomy" id="1184151"/>
    <lineage>
        <taxon>Bacteria</taxon>
        <taxon>Pseudomonadati</taxon>
        <taxon>Verrucomicrobiota</taxon>
        <taxon>Opitutia</taxon>
        <taxon>Opitutales</taxon>
        <taxon>Opitutaceae</taxon>
        <taxon>Termitidicoccus</taxon>
    </lineage>
</organism>
<dbReference type="STRING" id="1184151.AW736_10565"/>
<dbReference type="GO" id="GO:0005737">
    <property type="term" value="C:cytoplasm"/>
    <property type="evidence" value="ECO:0007669"/>
    <property type="project" value="InterPro"/>
</dbReference>
<dbReference type="InterPro" id="IPR014710">
    <property type="entry name" value="RmlC-like_jellyroll"/>
</dbReference>
<name>A0A178IKE2_9BACT</name>
<evidence type="ECO:0000256" key="6">
    <source>
        <dbReference type="ARBA" id="ARBA00029321"/>
    </source>
</evidence>
<comment type="similarity">
    <text evidence="2">Belongs to the archaeal-type GPI family.</text>
</comment>
<dbReference type="InterPro" id="IPR010551">
    <property type="entry name" value="G6P_isomerase_prok"/>
</dbReference>
<dbReference type="EC" id="5.3.1.9" evidence="3"/>
<feature type="domain" description="Glucose-6-phosphate isomerase prokaryote" evidence="7">
    <location>
        <begin position="49"/>
        <end position="189"/>
    </location>
</feature>
<evidence type="ECO:0000256" key="1">
    <source>
        <dbReference type="ARBA" id="ARBA00004926"/>
    </source>
</evidence>
<accession>A0A178IKE2</accession>
<dbReference type="Pfam" id="PF06560">
    <property type="entry name" value="GPI"/>
    <property type="match status" value="1"/>
</dbReference>
<keyword evidence="9" id="KW-1185">Reference proteome</keyword>
<dbReference type="SUPFAM" id="SSF51182">
    <property type="entry name" value="RmlC-like cupins"/>
    <property type="match status" value="1"/>
</dbReference>
<keyword evidence="8" id="KW-0413">Isomerase</keyword>
<sequence>MNIDPGFPITATTDPLGWRYGAGVFGPAPELRRLDAIRPSLRDPDCAGPDPVYAIVMDVGREEHRGDLQKRHLLFGAVAYAAGRLGGEPVRSQGHVHCKSPRNGWSTPELYEIWRGRACILMQESDGDDPGRCFAITAGPGEVVVVPPGWAHATISADPAQPLVFGAWCDRAYGFVYGGVRAHAGLAHFPLLTADGALEWTANPSYKPSKLVRRGARAYPELDIEEGIPIYKQYEREPGRFDWVPDPELKAGAWRNFEP</sequence>
<dbReference type="Gene3D" id="2.60.120.10">
    <property type="entry name" value="Jelly Rolls"/>
    <property type="match status" value="1"/>
</dbReference>
<dbReference type="RefSeq" id="WP_068771082.1">
    <property type="nucleotide sequence ID" value="NZ_CP109796.1"/>
</dbReference>
<dbReference type="GO" id="GO:0006094">
    <property type="term" value="P:gluconeogenesis"/>
    <property type="evidence" value="ECO:0007669"/>
    <property type="project" value="UniProtKB-KW"/>
</dbReference>
<evidence type="ECO:0000259" key="7">
    <source>
        <dbReference type="Pfam" id="PF06560"/>
    </source>
</evidence>
<evidence type="ECO:0000313" key="9">
    <source>
        <dbReference type="Proteomes" id="UP000078486"/>
    </source>
</evidence>
<dbReference type="UniPathway" id="UPA00109">
    <property type="reaction ID" value="UER00181"/>
</dbReference>
<evidence type="ECO:0000256" key="2">
    <source>
        <dbReference type="ARBA" id="ARBA00006542"/>
    </source>
</evidence>
<evidence type="ECO:0000256" key="4">
    <source>
        <dbReference type="ARBA" id="ARBA00022432"/>
    </source>
</evidence>
<comment type="catalytic activity">
    <reaction evidence="6">
        <text>alpha-D-glucose 6-phosphate = beta-D-fructose 6-phosphate</text>
        <dbReference type="Rhea" id="RHEA:11816"/>
        <dbReference type="ChEBI" id="CHEBI:57634"/>
        <dbReference type="ChEBI" id="CHEBI:58225"/>
        <dbReference type="EC" id="5.3.1.9"/>
    </reaction>
</comment>
<keyword evidence="4" id="KW-0312">Gluconeogenesis</keyword>
<protein>
    <recommendedName>
        <fullName evidence="3">glucose-6-phosphate isomerase</fullName>
        <ecNumber evidence="3">5.3.1.9</ecNumber>
    </recommendedName>
</protein>
<dbReference type="Proteomes" id="UP000078486">
    <property type="component" value="Unassembled WGS sequence"/>
</dbReference>
<dbReference type="InterPro" id="IPR011051">
    <property type="entry name" value="RmlC_Cupin_sf"/>
</dbReference>
<reference evidence="8 9" key="1">
    <citation type="submission" date="2016-01" db="EMBL/GenBank/DDBJ databases">
        <title>High potential of lignocellulose degradation of a new Verrucomicrobia species.</title>
        <authorList>
            <person name="Wang Y."/>
            <person name="Shi Y."/>
            <person name="Qiu Z."/>
            <person name="Liu S."/>
            <person name="Yang H."/>
        </authorList>
    </citation>
    <scope>NUCLEOTIDE SEQUENCE [LARGE SCALE GENOMIC DNA]</scope>
    <source>
        <strain evidence="8 9">TSB47</strain>
    </source>
</reference>
<evidence type="ECO:0000313" key="8">
    <source>
        <dbReference type="EMBL" id="OAM89767.1"/>
    </source>
</evidence>
<keyword evidence="5" id="KW-0324">Glycolysis</keyword>
<proteinExistence type="inferred from homology"/>
<dbReference type="OrthoDB" id="1647241at2"/>